<accession>A0A4C1WIM3</accession>
<evidence type="ECO:0000313" key="2">
    <source>
        <dbReference type="EMBL" id="GBP50352.1"/>
    </source>
</evidence>
<dbReference type="AlphaFoldDB" id="A0A4C1WIM3"/>
<gene>
    <name evidence="2" type="ORF">EVAR_32597_1</name>
</gene>
<keyword evidence="3" id="KW-1185">Reference proteome</keyword>
<proteinExistence type="predicted"/>
<protein>
    <submittedName>
        <fullName evidence="2">Uncharacterized protein</fullName>
    </submittedName>
</protein>
<comment type="caution">
    <text evidence="2">The sequence shown here is derived from an EMBL/GenBank/DDBJ whole genome shotgun (WGS) entry which is preliminary data.</text>
</comment>
<evidence type="ECO:0000256" key="1">
    <source>
        <dbReference type="SAM" id="MobiDB-lite"/>
    </source>
</evidence>
<organism evidence="2 3">
    <name type="scientific">Eumeta variegata</name>
    <name type="common">Bagworm moth</name>
    <name type="synonym">Eumeta japonica</name>
    <dbReference type="NCBI Taxonomy" id="151549"/>
    <lineage>
        <taxon>Eukaryota</taxon>
        <taxon>Metazoa</taxon>
        <taxon>Ecdysozoa</taxon>
        <taxon>Arthropoda</taxon>
        <taxon>Hexapoda</taxon>
        <taxon>Insecta</taxon>
        <taxon>Pterygota</taxon>
        <taxon>Neoptera</taxon>
        <taxon>Endopterygota</taxon>
        <taxon>Lepidoptera</taxon>
        <taxon>Glossata</taxon>
        <taxon>Ditrysia</taxon>
        <taxon>Tineoidea</taxon>
        <taxon>Psychidae</taxon>
        <taxon>Oiketicinae</taxon>
        <taxon>Eumeta</taxon>
    </lineage>
</organism>
<reference evidence="2 3" key="1">
    <citation type="journal article" date="2019" name="Commun. Biol.">
        <title>The bagworm genome reveals a unique fibroin gene that provides high tensile strength.</title>
        <authorList>
            <person name="Kono N."/>
            <person name="Nakamura H."/>
            <person name="Ohtoshi R."/>
            <person name="Tomita M."/>
            <person name="Numata K."/>
            <person name="Arakawa K."/>
        </authorList>
    </citation>
    <scope>NUCLEOTIDE SEQUENCE [LARGE SCALE GENOMIC DNA]</scope>
</reference>
<dbReference type="EMBL" id="BGZK01000564">
    <property type="protein sequence ID" value="GBP50352.1"/>
    <property type="molecule type" value="Genomic_DNA"/>
</dbReference>
<sequence length="125" mass="14334">MSKVCVLRFENFNFVNIRKVRADRASSLGSYLVDILGHAPSPHGDRRDASARRRVGRTLIKLSHQYRKRKQHEILILYLFCVNGFALSNRSKPKEKNLLIGSPRDDGRAKEKNIPPLNTCESMSR</sequence>
<feature type="compositionally biased region" description="Basic and acidic residues" evidence="1">
    <location>
        <begin position="96"/>
        <end position="113"/>
    </location>
</feature>
<feature type="region of interest" description="Disordered" evidence="1">
    <location>
        <begin position="96"/>
        <end position="125"/>
    </location>
</feature>
<evidence type="ECO:0000313" key="3">
    <source>
        <dbReference type="Proteomes" id="UP000299102"/>
    </source>
</evidence>
<name>A0A4C1WIM3_EUMVA</name>
<dbReference type="Proteomes" id="UP000299102">
    <property type="component" value="Unassembled WGS sequence"/>
</dbReference>